<dbReference type="GO" id="GO:0016829">
    <property type="term" value="F:lyase activity"/>
    <property type="evidence" value="ECO:0007669"/>
    <property type="project" value="UniProtKB-KW"/>
</dbReference>
<gene>
    <name evidence="1" type="primary">phnH</name>
    <name evidence="1" type="ORF">O9H85_22810</name>
</gene>
<dbReference type="InterPro" id="IPR008772">
    <property type="entry name" value="Phosphonate_metab_PhnH"/>
</dbReference>
<organism evidence="1 2">
    <name type="scientific">Paenibacillus gyeongsangnamensis</name>
    <dbReference type="NCBI Taxonomy" id="3388067"/>
    <lineage>
        <taxon>Bacteria</taxon>
        <taxon>Bacillati</taxon>
        <taxon>Bacillota</taxon>
        <taxon>Bacilli</taxon>
        <taxon>Bacillales</taxon>
        <taxon>Paenibacillaceae</taxon>
        <taxon>Paenibacillus</taxon>
    </lineage>
</organism>
<keyword evidence="2" id="KW-1185">Reference proteome</keyword>
<dbReference type="InterPro" id="IPR038058">
    <property type="entry name" value="PhnH-like_sp"/>
</dbReference>
<dbReference type="SUPFAM" id="SSF159709">
    <property type="entry name" value="PhnH-like"/>
    <property type="match status" value="1"/>
</dbReference>
<dbReference type="Pfam" id="PF05845">
    <property type="entry name" value="PhnH"/>
    <property type="match status" value="1"/>
</dbReference>
<reference evidence="1 2" key="1">
    <citation type="submission" date="2022-12" db="EMBL/GenBank/DDBJ databases">
        <title>Draft genome sequence of Paenibacillus sp. dW9.</title>
        <authorList>
            <person name="Choi E.-W."/>
            <person name="Kim D.-U."/>
        </authorList>
    </citation>
    <scope>NUCLEOTIDE SEQUENCE [LARGE SCALE GENOMIC DNA]</scope>
    <source>
        <strain evidence="2">dW9</strain>
    </source>
</reference>
<sequence>MKLDLVHDIQSAYRKLLDSLSRPGMISDLSVEAEKLEPDEDSLCLPATLVLAQMLLDTEVTFKVFSEREARVTHGFSRLTYAREAEAGEADFIFVLNDAAPGDLTRALEAAKIGDLMDPHHSAILIIETNGLTGGSKLLLTGPGIRTTAGAEVVSQEDWVRVRAEKNAEYPMGLDLIFVDADHRLLALPRTTQVAQEEVR</sequence>
<evidence type="ECO:0000313" key="1">
    <source>
        <dbReference type="EMBL" id="MCZ8515196.1"/>
    </source>
</evidence>
<accession>A0ABT4QEK1</accession>
<dbReference type="RefSeq" id="WP_269883729.1">
    <property type="nucleotide sequence ID" value="NZ_JAQAGZ010000016.1"/>
</dbReference>
<dbReference type="NCBIfam" id="TIGR03292">
    <property type="entry name" value="PhnH_redo"/>
    <property type="match status" value="1"/>
</dbReference>
<dbReference type="EMBL" id="JAQAGZ010000016">
    <property type="protein sequence ID" value="MCZ8515196.1"/>
    <property type="molecule type" value="Genomic_DNA"/>
</dbReference>
<dbReference type="Proteomes" id="UP001527882">
    <property type="component" value="Unassembled WGS sequence"/>
</dbReference>
<comment type="caution">
    <text evidence="1">The sequence shown here is derived from an EMBL/GenBank/DDBJ whole genome shotgun (WGS) entry which is preliminary data.</text>
</comment>
<dbReference type="PIRSF" id="PIRSF020680">
    <property type="entry name" value="PhnH"/>
    <property type="match status" value="1"/>
</dbReference>
<protein>
    <submittedName>
        <fullName evidence="1">Phosphonate C-P lyase system protein PhnH</fullName>
    </submittedName>
</protein>
<evidence type="ECO:0000313" key="2">
    <source>
        <dbReference type="Proteomes" id="UP001527882"/>
    </source>
</evidence>
<keyword evidence="1" id="KW-0456">Lyase</keyword>
<name>A0ABT4QEK1_9BACL</name>
<proteinExistence type="predicted"/>
<dbReference type="Gene3D" id="3.40.50.11310">
    <property type="entry name" value="Bacterial phosphonate metabolism protein PhnH"/>
    <property type="match status" value="1"/>
</dbReference>